<protein>
    <recommendedName>
        <fullName evidence="4">Tyr recombinase domain-containing protein</fullName>
    </recommendedName>
</protein>
<keyword evidence="3" id="KW-1185">Reference proteome</keyword>
<feature type="region of interest" description="Disordered" evidence="1">
    <location>
        <begin position="293"/>
        <end position="325"/>
    </location>
</feature>
<feature type="region of interest" description="Disordered" evidence="1">
    <location>
        <begin position="608"/>
        <end position="641"/>
    </location>
</feature>
<organism evidence="2 3">
    <name type="scientific">Chaetoceros tenuissimus</name>
    <dbReference type="NCBI Taxonomy" id="426638"/>
    <lineage>
        <taxon>Eukaryota</taxon>
        <taxon>Sar</taxon>
        <taxon>Stramenopiles</taxon>
        <taxon>Ochrophyta</taxon>
        <taxon>Bacillariophyta</taxon>
        <taxon>Coscinodiscophyceae</taxon>
        <taxon>Chaetocerotophycidae</taxon>
        <taxon>Chaetocerotales</taxon>
        <taxon>Chaetocerotaceae</taxon>
        <taxon>Chaetoceros</taxon>
    </lineage>
</organism>
<dbReference type="PANTHER" id="PTHR33050">
    <property type="entry name" value="REVERSE TRANSCRIPTASE DOMAIN-CONTAINING PROTEIN"/>
    <property type="match status" value="1"/>
</dbReference>
<feature type="compositionally biased region" description="Polar residues" evidence="1">
    <location>
        <begin position="299"/>
        <end position="308"/>
    </location>
</feature>
<evidence type="ECO:0000313" key="2">
    <source>
        <dbReference type="EMBL" id="GFH61798.1"/>
    </source>
</evidence>
<feature type="region of interest" description="Disordered" evidence="1">
    <location>
        <begin position="736"/>
        <end position="758"/>
    </location>
</feature>
<dbReference type="EMBL" id="BLLK01000075">
    <property type="protein sequence ID" value="GFH61798.1"/>
    <property type="molecule type" value="Genomic_DNA"/>
</dbReference>
<name>A0AAD3DCC4_9STRA</name>
<dbReference type="Proteomes" id="UP001054902">
    <property type="component" value="Unassembled WGS sequence"/>
</dbReference>
<feature type="compositionally biased region" description="Basic and acidic residues" evidence="1">
    <location>
        <begin position="736"/>
        <end position="751"/>
    </location>
</feature>
<reference evidence="2 3" key="1">
    <citation type="journal article" date="2021" name="Sci. Rep.">
        <title>The genome of the diatom Chaetoceros tenuissimus carries an ancient integrated fragment of an extant virus.</title>
        <authorList>
            <person name="Hongo Y."/>
            <person name="Kimura K."/>
            <person name="Takaki Y."/>
            <person name="Yoshida Y."/>
            <person name="Baba S."/>
            <person name="Kobayashi G."/>
            <person name="Nagasaki K."/>
            <person name="Hano T."/>
            <person name="Tomaru Y."/>
        </authorList>
    </citation>
    <scope>NUCLEOTIDE SEQUENCE [LARGE SCALE GENOMIC DNA]</scope>
    <source>
        <strain evidence="2 3">NIES-3715</strain>
    </source>
</reference>
<dbReference type="GO" id="GO:0003677">
    <property type="term" value="F:DNA binding"/>
    <property type="evidence" value="ECO:0007669"/>
    <property type="project" value="InterPro"/>
</dbReference>
<evidence type="ECO:0000313" key="3">
    <source>
        <dbReference type="Proteomes" id="UP001054902"/>
    </source>
</evidence>
<accession>A0AAD3DCC4</accession>
<dbReference type="GO" id="GO:0006310">
    <property type="term" value="P:DNA recombination"/>
    <property type="evidence" value="ECO:0007669"/>
    <property type="project" value="InterPro"/>
</dbReference>
<dbReference type="InterPro" id="IPR013762">
    <property type="entry name" value="Integrase-like_cat_sf"/>
</dbReference>
<dbReference type="InterPro" id="IPR052055">
    <property type="entry name" value="Hepadnavirus_pol/RT"/>
</dbReference>
<proteinExistence type="predicted"/>
<dbReference type="PANTHER" id="PTHR33050:SF7">
    <property type="entry name" value="RIBONUCLEASE H"/>
    <property type="match status" value="1"/>
</dbReference>
<dbReference type="GO" id="GO:0015074">
    <property type="term" value="P:DNA integration"/>
    <property type="evidence" value="ECO:0007669"/>
    <property type="project" value="InterPro"/>
</dbReference>
<evidence type="ECO:0008006" key="4">
    <source>
        <dbReference type="Google" id="ProtNLM"/>
    </source>
</evidence>
<evidence type="ECO:0000256" key="1">
    <source>
        <dbReference type="SAM" id="MobiDB-lite"/>
    </source>
</evidence>
<feature type="compositionally biased region" description="Basic and acidic residues" evidence="1">
    <location>
        <begin position="608"/>
        <end position="620"/>
    </location>
</feature>
<gene>
    <name evidence="2" type="ORF">CTEN210_18274</name>
</gene>
<sequence length="1795" mass="203873">MTVFSKSYSTREFVFDSNSNDITVQLSEDVDDAFDLASLVNALHENPDLEMGEACVAFLDEITGNICCSLAHFVDPKATPGPEALIAVVEVREERIAAKALNLKKKVDAPIFIKDFEVAAITKVPNKADLLAELMKMGLSTKEENGVRAPTAVLLHPKIFQNLLSIRDYPFEPMVFLEKALTMFEEEQITVGPTGRRRNSNQIHKSVRDVLVFAVYALLRSKNGLDFNIGLVTLEEPKANEAQIKKILEAALLSCTEDDQAASEDEGEMETGRKSFMEALDEAEKEDTLNELLDDAGSKRSSFGSVSPSLMGKAKRQQRDQDASEVTLQASKMLLEATKSLNTLSATFQEVSAVKAMTSNSTKGFFEKEENLGIKEQFLMLQSPDGIVPAEVIDPDTDSFMRKQPNSQAGTITGFNRHIKVEIPMLTSLRSSLDTSPGFHDKHTGISILAFSVDEDQRSSTMSRNMYNMPDAIAAQAFTHEELREHLVDPKKGKLDQSFYLELIFKAFKFFLEKVAGQESHLTKSFSDFVSKFQTRIGSNIHFLVKEYGINMLHSILKAIHGMIAPYATSCFMGSPRKSVLQFDDIIDRLESGTFMNVYGMIPLAMDTKRKQDSQKQDHQKGKKRKNSNSAHEDGKARKVSSLPELKWSDWKRLANAKELRKKNLTVPEIRGKPMCLRIYFEGECSDAKCWGFRCHDCDLSASEKQVVTDFKSKAAAQQDAVDELNESFGIIGKSCDAENPRKGTKEKQESEEAFPEDLSDDERMIRLIEKVLASPPEEFVLSPFKFEDSKEAREHNSKILESFNYDFKKCMDEIDISVIHPGSEFRDPDLLEPILKDHPDWPVLKAIMKTGVDLGLDKELKRDEDTRKKDFEDALKKGNSGTMRDPLAANTVKENQEKEVTYRRVIPITLECASKLKNASICPLGCAIQWTIDEEGRKKIKMRTTHNLSFEWLSGLSVNSMVEKKQLEEILYGHCLIRVIHIMHKMRLKHPEIAILLSKFDIDSAFRRMHSQPDQAPLFLTVLHDEDGDGAYLDTRMPFGANQGPGKFGKISETVTDLANHLMVNECWTPARLKSSFSKDIPPKKILPKSVKFGKAIPLLVDIKDHDSYWDVFVDDLINVTLDQMNLEGKAREAAAIALELLFRPNSDNEEVKRNTILSLKKLLAEGGQEEIRVILGWLINSREWNIKIPHEKATRWMSDIDELIEKGLHRQKVTRKDIESVLGKANEASFIVRELRFFFSRLRYRLKIAIKYRRAFLQPGEIEDLRLIRNTIEILSEKGRSLNHVSMTIPSLFLKQDASTSVGIGGFMDLGYGWRIIFHPEILKFFHINTLEHMAGVANIWMAIKLLNINGDGNGMKFLDQSDNMTAIAWMLRSTYYEKENRPEAILREIMARHLATLLFQSDTGTRRVSQQNKLRTEDDGRSGGDYLLDRISRAENDASEGVTKGTTDKDCEYFRKWRAFTTRAGLPLFLDNISREEQIKICGAFAYEIRHNRFGKKSLSKLKGDTVETTLDSVCKTFVANGIPSPQVGVNGKKGILIDRQIKGYKDEDEPTKRQPALPVRFFLFLSGLLCFNERERVIRDLILIAFFFLMRSCEYSETPNKKNKRTKLLELRDITFIVGGREIPWNGNIDNASEVLVTFRNQKNGQKMETISQSKTDLDLCPCKVMIRLVKRLRKYKETKGSTQINTYYFKGKIGLVRNTDITNKLKSTVRTMGKDDLGIESHEVGTHSLRASFALMMALMNIPDSRIMILGRWKSEAFKKYIQRQIIKVRDTTAYKALRSITSNFRIKMR</sequence>
<comment type="caution">
    <text evidence="2">The sequence shown here is derived from an EMBL/GenBank/DDBJ whole genome shotgun (WGS) entry which is preliminary data.</text>
</comment>
<dbReference type="Gene3D" id="1.10.443.10">
    <property type="entry name" value="Intergrase catalytic core"/>
    <property type="match status" value="1"/>
</dbReference>